<keyword evidence="5" id="KW-1185">Reference proteome</keyword>
<dbReference type="EMBL" id="BLPG01000002">
    <property type="protein sequence ID" value="GFJ95887.1"/>
    <property type="molecule type" value="Genomic_DNA"/>
</dbReference>
<dbReference type="InterPro" id="IPR011576">
    <property type="entry name" value="Pyridox_Oxase_N"/>
</dbReference>
<dbReference type="InterPro" id="IPR045078">
    <property type="entry name" value="TST/MPST-like"/>
</dbReference>
<dbReference type="Proteomes" id="UP000482960">
    <property type="component" value="Unassembled WGS sequence"/>
</dbReference>
<sequence>MRPLIDADGLAAQPGAVVLDATVALPAPAHDGDHRAASGRDAWERAHIPGSVHADLLHELSDQSAPYHFARPDPDTLARQLGALGVTDGATVVVYDTGGGIWAARLWWLLRWIGVDAAVLDGGLAAWAAAGHPVASGPATPEPGTLTPRVRGGLWVDRPDLEGWMAGDAAATVVCALSPEVFRGDVPTRYARRGHIPGSINLPARALAELLLSPAELRSALDPLVESPDPVWVYCGGGISAASLALALALAGRDDVAVYDGSLEEWAADPELPLSSDKLSPAVRALLDAPEFAVLSTLDPDGSPHATVMWVGRDGDALVLASKNGRRQVRNLRRDPRATVLVYERAKPTRYVEVRGTATLHEDGARDVVDRLARAYIGADHAAGPADQERDRVVIRIAPERVYHRG</sequence>
<protein>
    <recommendedName>
        <fullName evidence="3">Rhodanese domain-containing protein</fullName>
    </recommendedName>
</protein>
<dbReference type="SMART" id="SM00450">
    <property type="entry name" value="RHOD"/>
    <property type="match status" value="2"/>
</dbReference>
<dbReference type="Pfam" id="PF01243">
    <property type="entry name" value="PNPOx_N"/>
    <property type="match status" value="1"/>
</dbReference>
<dbReference type="SUPFAM" id="SSF52821">
    <property type="entry name" value="Rhodanese/Cell cycle control phosphatase"/>
    <property type="match status" value="2"/>
</dbReference>
<dbReference type="Pfam" id="PF00581">
    <property type="entry name" value="Rhodanese"/>
    <property type="match status" value="2"/>
</dbReference>
<dbReference type="PANTHER" id="PTHR11364">
    <property type="entry name" value="THIOSULFATE SULFERTANSFERASE"/>
    <property type="match status" value="1"/>
</dbReference>
<accession>A0A6V8LP65</accession>
<dbReference type="PANTHER" id="PTHR11364:SF27">
    <property type="entry name" value="SULFURTRANSFERASE"/>
    <property type="match status" value="1"/>
</dbReference>
<dbReference type="NCBIfam" id="TIGR03618">
    <property type="entry name" value="Rv1155_F420"/>
    <property type="match status" value="1"/>
</dbReference>
<dbReference type="InterPro" id="IPR019920">
    <property type="entry name" value="F420-binding_dom_put"/>
</dbReference>
<dbReference type="GO" id="GO:0004792">
    <property type="term" value="F:thiosulfate-cyanide sulfurtransferase activity"/>
    <property type="evidence" value="ECO:0007669"/>
    <property type="project" value="TreeGrafter"/>
</dbReference>
<feature type="domain" description="Rhodanese" evidence="3">
    <location>
        <begin position="178"/>
        <end position="275"/>
    </location>
</feature>
<name>A0A6V8LP65_9ACTN</name>
<dbReference type="InterPro" id="IPR036873">
    <property type="entry name" value="Rhodanese-like_dom_sf"/>
</dbReference>
<feature type="domain" description="Rhodanese" evidence="3">
    <location>
        <begin position="40"/>
        <end position="136"/>
    </location>
</feature>
<dbReference type="InterPro" id="IPR012349">
    <property type="entry name" value="Split_barrel_FMN-bd"/>
</dbReference>
<evidence type="ECO:0000259" key="3">
    <source>
        <dbReference type="PROSITE" id="PS50206"/>
    </source>
</evidence>
<reference evidence="4 5" key="2">
    <citation type="submission" date="2020-03" db="EMBL/GenBank/DDBJ databases">
        <authorList>
            <person name="Ichikawa N."/>
            <person name="Kimura A."/>
            <person name="Kitahashi Y."/>
            <person name="Uohara A."/>
        </authorList>
    </citation>
    <scope>NUCLEOTIDE SEQUENCE [LARGE SCALE GENOMIC DNA]</scope>
    <source>
        <strain evidence="4 5">NBRC 108638</strain>
    </source>
</reference>
<gene>
    <name evidence="4" type="ORF">Prum_095290</name>
</gene>
<evidence type="ECO:0000313" key="4">
    <source>
        <dbReference type="EMBL" id="GFJ95887.1"/>
    </source>
</evidence>
<organism evidence="4 5">
    <name type="scientific">Phytohabitans rumicis</name>
    <dbReference type="NCBI Taxonomy" id="1076125"/>
    <lineage>
        <taxon>Bacteria</taxon>
        <taxon>Bacillati</taxon>
        <taxon>Actinomycetota</taxon>
        <taxon>Actinomycetes</taxon>
        <taxon>Micromonosporales</taxon>
        <taxon>Micromonosporaceae</taxon>
    </lineage>
</organism>
<evidence type="ECO:0000256" key="2">
    <source>
        <dbReference type="ARBA" id="ARBA00022737"/>
    </source>
</evidence>
<dbReference type="InterPro" id="IPR001763">
    <property type="entry name" value="Rhodanese-like_dom"/>
</dbReference>
<dbReference type="PROSITE" id="PS50206">
    <property type="entry name" value="RHODANESE_3"/>
    <property type="match status" value="2"/>
</dbReference>
<evidence type="ECO:0000256" key="1">
    <source>
        <dbReference type="ARBA" id="ARBA00022679"/>
    </source>
</evidence>
<comment type="caution">
    <text evidence="4">The sequence shown here is derived from an EMBL/GenBank/DDBJ whole genome shotgun (WGS) entry which is preliminary data.</text>
</comment>
<keyword evidence="2" id="KW-0677">Repeat</keyword>
<dbReference type="SUPFAM" id="SSF50475">
    <property type="entry name" value="FMN-binding split barrel"/>
    <property type="match status" value="1"/>
</dbReference>
<dbReference type="Gene3D" id="2.30.110.10">
    <property type="entry name" value="Electron Transport, Fmn-binding Protein, Chain A"/>
    <property type="match status" value="1"/>
</dbReference>
<dbReference type="AlphaFoldDB" id="A0A6V8LP65"/>
<dbReference type="Gene3D" id="3.40.250.10">
    <property type="entry name" value="Rhodanese-like domain"/>
    <property type="match status" value="2"/>
</dbReference>
<keyword evidence="1" id="KW-0808">Transferase</keyword>
<evidence type="ECO:0000313" key="5">
    <source>
        <dbReference type="Proteomes" id="UP000482960"/>
    </source>
</evidence>
<proteinExistence type="predicted"/>
<dbReference type="CDD" id="cd01448">
    <property type="entry name" value="TST_Repeat_1"/>
    <property type="match status" value="1"/>
</dbReference>
<reference evidence="4 5" key="1">
    <citation type="submission" date="2020-03" db="EMBL/GenBank/DDBJ databases">
        <title>Whole genome shotgun sequence of Phytohabitans rumicis NBRC 108638.</title>
        <authorList>
            <person name="Komaki H."/>
            <person name="Tamura T."/>
        </authorList>
    </citation>
    <scope>NUCLEOTIDE SEQUENCE [LARGE SCALE GENOMIC DNA]</scope>
    <source>
        <strain evidence="4 5">NBRC 108638</strain>
    </source>
</reference>